<reference evidence="1" key="2">
    <citation type="journal article" date="2022" name="Microbiol. Resour. Announc.">
        <title>Metagenome Sequencing to Explore Phylogenomics of Terrestrial Cyanobacteria.</title>
        <authorList>
            <person name="Ward R.D."/>
            <person name="Stajich J.E."/>
            <person name="Johansen J.R."/>
            <person name="Huntemann M."/>
            <person name="Clum A."/>
            <person name="Foster B."/>
            <person name="Foster B."/>
            <person name="Roux S."/>
            <person name="Palaniappan K."/>
            <person name="Varghese N."/>
            <person name="Mukherjee S."/>
            <person name="Reddy T.B.K."/>
            <person name="Daum C."/>
            <person name="Copeland A."/>
            <person name="Chen I.A."/>
            <person name="Ivanova N.N."/>
            <person name="Kyrpides N.C."/>
            <person name="Shapiro N."/>
            <person name="Eloe-Fadrosh E.A."/>
            <person name="Pietrasiak N."/>
        </authorList>
    </citation>
    <scope>NUCLEOTIDE SEQUENCE</scope>
    <source>
        <strain evidence="1">UHER 2000/2452</strain>
    </source>
</reference>
<dbReference type="AlphaFoldDB" id="A0A951UMT9"/>
<evidence type="ECO:0000313" key="2">
    <source>
        <dbReference type="Proteomes" id="UP000757435"/>
    </source>
</evidence>
<proteinExistence type="predicted"/>
<accession>A0A951UMT9</accession>
<sequence length="152" mass="16798">MLIRHATAPGTGDPPNFRLGDCSTQRNLSEEGRQQSIRIGEAFRSRNVSVTKVLSSQWCRCLETAELMNLGKVEPFPPLNSFFGDRSTADEQTAQVQKFMLENQAVPGVVVMISHQVNITDLSDIFPQSGEAVLVEVKDNNKIDILGRIPIS</sequence>
<name>A0A951UMT9_9CYAN</name>
<reference evidence="1" key="1">
    <citation type="submission" date="2021-05" db="EMBL/GenBank/DDBJ databases">
        <authorList>
            <person name="Pietrasiak N."/>
            <person name="Ward R."/>
            <person name="Stajich J.E."/>
            <person name="Kurbessoian T."/>
        </authorList>
    </citation>
    <scope>NUCLEOTIDE SEQUENCE</scope>
    <source>
        <strain evidence="1">UHER 2000/2452</strain>
    </source>
</reference>
<dbReference type="InterPro" id="IPR013078">
    <property type="entry name" value="His_Pase_superF_clade-1"/>
</dbReference>
<gene>
    <name evidence="1" type="ORF">KME15_05100</name>
</gene>
<comment type="caution">
    <text evidence="1">The sequence shown here is derived from an EMBL/GenBank/DDBJ whole genome shotgun (WGS) entry which is preliminary data.</text>
</comment>
<dbReference type="EMBL" id="JAHHHD010000004">
    <property type="protein sequence ID" value="MBW4658028.1"/>
    <property type="molecule type" value="Genomic_DNA"/>
</dbReference>
<dbReference type="SUPFAM" id="SSF53254">
    <property type="entry name" value="Phosphoglycerate mutase-like"/>
    <property type="match status" value="1"/>
</dbReference>
<dbReference type="InterPro" id="IPR029033">
    <property type="entry name" value="His_PPase_superfam"/>
</dbReference>
<protein>
    <submittedName>
        <fullName evidence="1">Histidine phosphatase family protein</fullName>
    </submittedName>
</protein>
<dbReference type="CDD" id="cd07040">
    <property type="entry name" value="HP"/>
    <property type="match status" value="1"/>
</dbReference>
<evidence type="ECO:0000313" key="1">
    <source>
        <dbReference type="EMBL" id="MBW4658028.1"/>
    </source>
</evidence>
<organism evidence="1 2">
    <name type="scientific">Drouetiella hepatica Uher 2000/2452</name>
    <dbReference type="NCBI Taxonomy" id="904376"/>
    <lineage>
        <taxon>Bacteria</taxon>
        <taxon>Bacillati</taxon>
        <taxon>Cyanobacteriota</taxon>
        <taxon>Cyanophyceae</taxon>
        <taxon>Oculatellales</taxon>
        <taxon>Oculatellaceae</taxon>
        <taxon>Drouetiella</taxon>
    </lineage>
</organism>
<dbReference type="Pfam" id="PF00300">
    <property type="entry name" value="His_Phos_1"/>
    <property type="match status" value="1"/>
</dbReference>
<dbReference type="Proteomes" id="UP000757435">
    <property type="component" value="Unassembled WGS sequence"/>
</dbReference>
<dbReference type="Gene3D" id="3.40.50.1240">
    <property type="entry name" value="Phosphoglycerate mutase-like"/>
    <property type="match status" value="1"/>
</dbReference>